<dbReference type="PANTHER" id="PTHR14859:SF1">
    <property type="entry name" value="PGAP2-INTERACTING PROTEIN"/>
    <property type="match status" value="1"/>
</dbReference>
<comment type="caution">
    <text evidence="3">The sequence shown here is derived from an EMBL/GenBank/DDBJ whole genome shotgun (WGS) entry which is preliminary data.</text>
</comment>
<sequence>MRIRKTFKATVWASAAICVAAVLFLGVSWIAEYRPDARETVIYDTAEPVFLPDTLTVLSWNIGYAGLGDDMDFFYDGGKRVRDSRRRTLENLRNIVAELRKADADIMLLQEVDCDSHRSYGIREVDSLRAAFPGYVLSFAYNYRAWWVPIPLRSPMGRVGSGLVTLSRVVPLQAQRVQYPSAFPFPVRLFNLKRCLLALQFRTAGGDTVLIGNTHNTAYDAGGMRDAEMRFLGGMLRRDAARGVVSVVGGDWNQYPPGYTPSPEELSNEFFVPQAVDSQVFGPGFRFAYDDSAPSLRYLDAPWTPVPEDGEPRQRPQTTLTDFFLVSPGVRVLSVRTLPLGFRSSDHNPVVMRVVFENTAGAGSQ</sequence>
<dbReference type="InterPro" id="IPR036691">
    <property type="entry name" value="Endo/exonu/phosph_ase_sf"/>
</dbReference>
<dbReference type="PANTHER" id="PTHR14859">
    <property type="entry name" value="CALCOFLUOR WHITE HYPERSENSITIVE PROTEIN PRECURSOR"/>
    <property type="match status" value="1"/>
</dbReference>
<keyword evidence="3" id="KW-0540">Nuclease</keyword>
<keyword evidence="3" id="KW-0378">Hydrolase</keyword>
<proteinExistence type="predicted"/>
<dbReference type="InterPro" id="IPR051916">
    <property type="entry name" value="GPI-anchor_lipid_remodeler"/>
</dbReference>
<feature type="domain" description="Endonuclease/exonuclease/phosphatase" evidence="2">
    <location>
        <begin position="58"/>
        <end position="347"/>
    </location>
</feature>
<keyword evidence="1" id="KW-0472">Membrane</keyword>
<keyword evidence="4" id="KW-1185">Reference proteome</keyword>
<evidence type="ECO:0000256" key="1">
    <source>
        <dbReference type="SAM" id="Phobius"/>
    </source>
</evidence>
<dbReference type="InterPro" id="IPR005135">
    <property type="entry name" value="Endo/exonuclease/phosphatase"/>
</dbReference>
<accession>A0ABR7CKM1</accession>
<dbReference type="EMBL" id="JACOOK010000002">
    <property type="protein sequence ID" value="MBC5616208.1"/>
    <property type="molecule type" value="Genomic_DNA"/>
</dbReference>
<dbReference type="GO" id="GO:0004519">
    <property type="term" value="F:endonuclease activity"/>
    <property type="evidence" value="ECO:0007669"/>
    <property type="project" value="UniProtKB-KW"/>
</dbReference>
<gene>
    <name evidence="3" type="ORF">H8S08_04130</name>
</gene>
<keyword evidence="1" id="KW-1133">Transmembrane helix</keyword>
<evidence type="ECO:0000313" key="4">
    <source>
        <dbReference type="Proteomes" id="UP000636891"/>
    </source>
</evidence>
<dbReference type="SUPFAM" id="SSF56219">
    <property type="entry name" value="DNase I-like"/>
    <property type="match status" value="1"/>
</dbReference>
<reference evidence="3 4" key="1">
    <citation type="submission" date="2020-08" db="EMBL/GenBank/DDBJ databases">
        <title>Genome public.</title>
        <authorList>
            <person name="Liu C."/>
            <person name="Sun Q."/>
        </authorList>
    </citation>
    <scope>NUCLEOTIDE SEQUENCE [LARGE SCALE GENOMIC DNA]</scope>
    <source>
        <strain evidence="3 4">New-7</strain>
    </source>
</reference>
<dbReference type="RefSeq" id="WP_118655491.1">
    <property type="nucleotide sequence ID" value="NZ_JACOOK010000002.1"/>
</dbReference>
<keyword evidence="1" id="KW-0812">Transmembrane</keyword>
<keyword evidence="3" id="KW-0255">Endonuclease</keyword>
<organism evidence="3 4">
    <name type="scientific">Alistipes hominis</name>
    <dbReference type="NCBI Taxonomy" id="2763015"/>
    <lineage>
        <taxon>Bacteria</taxon>
        <taxon>Pseudomonadati</taxon>
        <taxon>Bacteroidota</taxon>
        <taxon>Bacteroidia</taxon>
        <taxon>Bacteroidales</taxon>
        <taxon>Rikenellaceae</taxon>
        <taxon>Alistipes</taxon>
    </lineage>
</organism>
<evidence type="ECO:0000259" key="2">
    <source>
        <dbReference type="Pfam" id="PF03372"/>
    </source>
</evidence>
<feature type="transmembrane region" description="Helical" evidence="1">
    <location>
        <begin position="12"/>
        <end position="31"/>
    </location>
</feature>
<name>A0ABR7CKM1_9BACT</name>
<protein>
    <submittedName>
        <fullName evidence="3">Endonuclease/exonuclease/phosphatase family protein</fullName>
    </submittedName>
</protein>
<dbReference type="Proteomes" id="UP000636891">
    <property type="component" value="Unassembled WGS sequence"/>
</dbReference>
<dbReference type="Gene3D" id="3.60.10.10">
    <property type="entry name" value="Endonuclease/exonuclease/phosphatase"/>
    <property type="match status" value="1"/>
</dbReference>
<dbReference type="Pfam" id="PF03372">
    <property type="entry name" value="Exo_endo_phos"/>
    <property type="match status" value="1"/>
</dbReference>
<evidence type="ECO:0000313" key="3">
    <source>
        <dbReference type="EMBL" id="MBC5616208.1"/>
    </source>
</evidence>